<feature type="domain" description="PiggyBac transposable element-derived protein" evidence="1">
    <location>
        <begin position="4"/>
        <end position="96"/>
    </location>
</feature>
<organism evidence="2 3">
    <name type="scientific">Rotaria magnacalcarata</name>
    <dbReference type="NCBI Taxonomy" id="392030"/>
    <lineage>
        <taxon>Eukaryota</taxon>
        <taxon>Metazoa</taxon>
        <taxon>Spiralia</taxon>
        <taxon>Gnathifera</taxon>
        <taxon>Rotifera</taxon>
        <taxon>Eurotatoria</taxon>
        <taxon>Bdelloidea</taxon>
        <taxon>Philodinida</taxon>
        <taxon>Philodinidae</taxon>
        <taxon>Rotaria</taxon>
    </lineage>
</organism>
<sequence>NDKQCIVVVWKDTKRVLIGSNQNGINPVGYFKRWNKDQKKKVDVPAPEIVRQYNKYMGGVDTTGMLCSLHPIQFRSKKWYMRLVWRIFDLMILNSWLISKFILGRDGNWRIERLFEFKLYIARALLQTSRYPTPVTFKYINDGSNKVDSSNESDDDTLISSSIKRGRRESKLSVSNDVRYDSYNH</sequence>
<dbReference type="EMBL" id="CAJOBI010007533">
    <property type="protein sequence ID" value="CAF4088360.1"/>
    <property type="molecule type" value="Genomic_DNA"/>
</dbReference>
<protein>
    <recommendedName>
        <fullName evidence="1">PiggyBac transposable element-derived protein domain-containing protein</fullName>
    </recommendedName>
</protein>
<proteinExistence type="predicted"/>
<dbReference type="PANTHER" id="PTHR47272">
    <property type="entry name" value="DDE_TNP_1_7 DOMAIN-CONTAINING PROTEIN"/>
    <property type="match status" value="1"/>
</dbReference>
<evidence type="ECO:0000313" key="3">
    <source>
        <dbReference type="Proteomes" id="UP000676336"/>
    </source>
</evidence>
<dbReference type="InterPro" id="IPR029526">
    <property type="entry name" value="PGBD"/>
</dbReference>
<reference evidence="2" key="1">
    <citation type="submission" date="2021-02" db="EMBL/GenBank/DDBJ databases">
        <authorList>
            <person name="Nowell W R."/>
        </authorList>
    </citation>
    <scope>NUCLEOTIDE SEQUENCE</scope>
</reference>
<accession>A0A8S2Q4V7</accession>
<dbReference type="Pfam" id="PF13843">
    <property type="entry name" value="DDE_Tnp_1_7"/>
    <property type="match status" value="1"/>
</dbReference>
<comment type="caution">
    <text evidence="2">The sequence shown here is derived from an EMBL/GenBank/DDBJ whole genome shotgun (WGS) entry which is preliminary data.</text>
</comment>
<gene>
    <name evidence="2" type="ORF">SMN809_LOCUS16704</name>
</gene>
<feature type="non-terminal residue" evidence="2">
    <location>
        <position position="1"/>
    </location>
</feature>
<name>A0A8S2Q4V7_9BILA</name>
<dbReference type="Proteomes" id="UP000676336">
    <property type="component" value="Unassembled WGS sequence"/>
</dbReference>
<evidence type="ECO:0000313" key="2">
    <source>
        <dbReference type="EMBL" id="CAF4088360.1"/>
    </source>
</evidence>
<dbReference type="PANTHER" id="PTHR47272:SF2">
    <property type="entry name" value="PIGGYBAC TRANSPOSABLE ELEMENT-DERIVED PROTEIN 3-LIKE"/>
    <property type="match status" value="1"/>
</dbReference>
<dbReference type="AlphaFoldDB" id="A0A8S2Q4V7"/>
<evidence type="ECO:0000259" key="1">
    <source>
        <dbReference type="Pfam" id="PF13843"/>
    </source>
</evidence>